<gene>
    <name evidence="1" type="ORF">KME60_28750</name>
</gene>
<comment type="caution">
    <text evidence="1">The sequence shown here is derived from an EMBL/GenBank/DDBJ whole genome shotgun (WGS) entry which is preliminary data.</text>
</comment>
<name>A0A951QUS6_9CYAN</name>
<organism evidence="1 2">
    <name type="scientific">Cyanomargarita calcarea GSE-NOS-MK-12-04C</name>
    <dbReference type="NCBI Taxonomy" id="2839659"/>
    <lineage>
        <taxon>Bacteria</taxon>
        <taxon>Bacillati</taxon>
        <taxon>Cyanobacteriota</taxon>
        <taxon>Cyanophyceae</taxon>
        <taxon>Nostocales</taxon>
        <taxon>Cyanomargaritaceae</taxon>
        <taxon>Cyanomargarita</taxon>
    </lineage>
</organism>
<dbReference type="Proteomes" id="UP000729701">
    <property type="component" value="Unassembled WGS sequence"/>
</dbReference>
<accession>A0A951QUS6</accession>
<dbReference type="AlphaFoldDB" id="A0A951QUS6"/>
<evidence type="ECO:0000313" key="1">
    <source>
        <dbReference type="EMBL" id="MBW4671303.1"/>
    </source>
</evidence>
<evidence type="ECO:0000313" key="2">
    <source>
        <dbReference type="Proteomes" id="UP000729701"/>
    </source>
</evidence>
<protein>
    <submittedName>
        <fullName evidence="1">Uncharacterized protein</fullName>
    </submittedName>
</protein>
<reference evidence="1" key="1">
    <citation type="submission" date="2021-05" db="EMBL/GenBank/DDBJ databases">
        <authorList>
            <person name="Pietrasiak N."/>
            <person name="Ward R."/>
            <person name="Stajich J.E."/>
            <person name="Kurbessoian T."/>
        </authorList>
    </citation>
    <scope>NUCLEOTIDE SEQUENCE</scope>
    <source>
        <strain evidence="1">GSE-NOS-MK-12-04C</strain>
    </source>
</reference>
<proteinExistence type="predicted"/>
<reference evidence="1" key="2">
    <citation type="journal article" date="2022" name="Microbiol. Resour. Announc.">
        <title>Metagenome Sequencing to Explore Phylogenomics of Terrestrial Cyanobacteria.</title>
        <authorList>
            <person name="Ward R.D."/>
            <person name="Stajich J.E."/>
            <person name="Johansen J.R."/>
            <person name="Huntemann M."/>
            <person name="Clum A."/>
            <person name="Foster B."/>
            <person name="Foster B."/>
            <person name="Roux S."/>
            <person name="Palaniappan K."/>
            <person name="Varghese N."/>
            <person name="Mukherjee S."/>
            <person name="Reddy T.B.K."/>
            <person name="Daum C."/>
            <person name="Copeland A."/>
            <person name="Chen I.A."/>
            <person name="Ivanova N.N."/>
            <person name="Kyrpides N.C."/>
            <person name="Shapiro N."/>
            <person name="Eloe-Fadrosh E.A."/>
            <person name="Pietrasiak N."/>
        </authorList>
    </citation>
    <scope>NUCLEOTIDE SEQUENCE</scope>
    <source>
        <strain evidence="1">GSE-NOS-MK-12-04C</strain>
    </source>
</reference>
<dbReference type="EMBL" id="JAHHGZ010000042">
    <property type="protein sequence ID" value="MBW4671303.1"/>
    <property type="molecule type" value="Genomic_DNA"/>
</dbReference>
<sequence length="46" mass="5391">MKEEGRRKKEEGGRRKEVFRWGYRTRHVCGGSFQEQAAVPTQNGRP</sequence>